<keyword evidence="1 5" id="KW-0479">Metal-binding</keyword>
<dbReference type="InterPro" id="IPR027450">
    <property type="entry name" value="AlkB-like"/>
</dbReference>
<feature type="binding site" evidence="5">
    <location>
        <position position="130"/>
    </location>
    <ligand>
        <name>Fe cation</name>
        <dbReference type="ChEBI" id="CHEBI:24875"/>
        <note>catalytic</note>
    </ligand>
</feature>
<dbReference type="GO" id="GO:0005737">
    <property type="term" value="C:cytoplasm"/>
    <property type="evidence" value="ECO:0007669"/>
    <property type="project" value="TreeGrafter"/>
</dbReference>
<keyword evidence="4 5" id="KW-0408">Iron</keyword>
<evidence type="ECO:0000256" key="4">
    <source>
        <dbReference type="ARBA" id="ARBA00023004"/>
    </source>
</evidence>
<evidence type="ECO:0000313" key="8">
    <source>
        <dbReference type="Proteomes" id="UP000480350"/>
    </source>
</evidence>
<evidence type="ECO:0000256" key="2">
    <source>
        <dbReference type="ARBA" id="ARBA00022964"/>
    </source>
</evidence>
<protein>
    <submittedName>
        <fullName evidence="7">Alpha-ketoglutarate-dependent dioxygenase AlkB</fullName>
    </submittedName>
</protein>
<keyword evidence="2 7" id="KW-0223">Dioxygenase</keyword>
<dbReference type="GO" id="GO:0035515">
    <property type="term" value="F:oxidative RNA demethylase activity"/>
    <property type="evidence" value="ECO:0007669"/>
    <property type="project" value="TreeGrafter"/>
</dbReference>
<dbReference type="EMBL" id="WUPT01000002">
    <property type="protein sequence ID" value="MXQ08301.1"/>
    <property type="molecule type" value="Genomic_DNA"/>
</dbReference>
<evidence type="ECO:0000256" key="1">
    <source>
        <dbReference type="ARBA" id="ARBA00022723"/>
    </source>
</evidence>
<dbReference type="SUPFAM" id="SSF51197">
    <property type="entry name" value="Clavaminate synthase-like"/>
    <property type="match status" value="1"/>
</dbReference>
<dbReference type="RefSeq" id="WP_160764236.1">
    <property type="nucleotide sequence ID" value="NZ_WUPT01000002.1"/>
</dbReference>
<keyword evidence="8" id="KW-1185">Reference proteome</keyword>
<dbReference type="PANTHER" id="PTHR16557:SF2">
    <property type="entry name" value="NUCLEIC ACID DIOXYGENASE ALKBH1"/>
    <property type="match status" value="1"/>
</dbReference>
<dbReference type="GO" id="GO:0008198">
    <property type="term" value="F:ferrous iron binding"/>
    <property type="evidence" value="ECO:0007669"/>
    <property type="project" value="TreeGrafter"/>
</dbReference>
<dbReference type="PANTHER" id="PTHR16557">
    <property type="entry name" value="ALKYLATED DNA REPAIR PROTEIN ALKB-RELATED"/>
    <property type="match status" value="1"/>
</dbReference>
<dbReference type="Pfam" id="PF13532">
    <property type="entry name" value="2OG-FeII_Oxy_2"/>
    <property type="match status" value="1"/>
</dbReference>
<accession>A0A7C9J3N3</accession>
<dbReference type="Gene3D" id="2.60.120.590">
    <property type="entry name" value="Alpha-ketoglutarate-dependent dioxygenase AlkB-like"/>
    <property type="match status" value="1"/>
</dbReference>
<comment type="cofactor">
    <cofactor evidence="5">
        <name>Fe(2+)</name>
        <dbReference type="ChEBI" id="CHEBI:29033"/>
    </cofactor>
    <text evidence="5">Binds 1 Fe(2+) ion per subunit.</text>
</comment>
<reference evidence="7 8" key="2">
    <citation type="submission" date="2020-03" db="EMBL/GenBank/DDBJ databases">
        <title>Kangsaoukella pontilimi gen. nov., sp. nov., a new member of the family Rhodobacteraceae isolated from a tidal mudflat.</title>
        <authorList>
            <person name="Kim I.S."/>
        </authorList>
    </citation>
    <scope>NUCLEOTIDE SEQUENCE [LARGE SCALE GENOMIC DNA]</scope>
    <source>
        <strain evidence="7 8">GH1-50</strain>
    </source>
</reference>
<evidence type="ECO:0000256" key="3">
    <source>
        <dbReference type="ARBA" id="ARBA00023002"/>
    </source>
</evidence>
<dbReference type="InterPro" id="IPR037151">
    <property type="entry name" value="AlkB-like_sf"/>
</dbReference>
<evidence type="ECO:0000259" key="6">
    <source>
        <dbReference type="PROSITE" id="PS51471"/>
    </source>
</evidence>
<feature type="domain" description="Fe2OG dioxygenase" evidence="6">
    <location>
        <begin position="110"/>
        <end position="211"/>
    </location>
</feature>
<comment type="caution">
    <text evidence="7">The sequence shown here is derived from an EMBL/GenBank/DDBJ whole genome shotgun (WGS) entry which is preliminary data.</text>
</comment>
<organism evidence="7 8">
    <name type="scientific">Kangsaoukella pontilimi</name>
    <dbReference type="NCBI Taxonomy" id="2691042"/>
    <lineage>
        <taxon>Bacteria</taxon>
        <taxon>Pseudomonadati</taxon>
        <taxon>Pseudomonadota</taxon>
        <taxon>Alphaproteobacteria</taxon>
        <taxon>Rhodobacterales</taxon>
        <taxon>Paracoccaceae</taxon>
        <taxon>Kangsaoukella</taxon>
    </lineage>
</organism>
<dbReference type="GO" id="GO:0035516">
    <property type="term" value="F:broad specificity oxidative DNA demethylase activity"/>
    <property type="evidence" value="ECO:0007669"/>
    <property type="project" value="TreeGrafter"/>
</dbReference>
<dbReference type="InterPro" id="IPR004574">
    <property type="entry name" value="Alkb"/>
</dbReference>
<dbReference type="AlphaFoldDB" id="A0A7C9J3N3"/>
<dbReference type="GO" id="GO:0035513">
    <property type="term" value="P:oxidative RNA demethylation"/>
    <property type="evidence" value="ECO:0007669"/>
    <property type="project" value="TreeGrafter"/>
</dbReference>
<evidence type="ECO:0000313" key="7">
    <source>
        <dbReference type="EMBL" id="MXQ08301.1"/>
    </source>
</evidence>
<dbReference type="InterPro" id="IPR005123">
    <property type="entry name" value="Oxoglu/Fe-dep_dioxygenase_dom"/>
</dbReference>
<feature type="binding site" evidence="5">
    <location>
        <position position="184"/>
    </location>
    <ligand>
        <name>Fe cation</name>
        <dbReference type="ChEBI" id="CHEBI:24875"/>
        <note>catalytic</note>
    </ligand>
</feature>
<reference evidence="7 8" key="1">
    <citation type="submission" date="2019-12" db="EMBL/GenBank/DDBJ databases">
        <authorList>
            <person name="Lee S.D."/>
        </authorList>
    </citation>
    <scope>NUCLEOTIDE SEQUENCE [LARGE SCALE GENOMIC DNA]</scope>
    <source>
        <strain evidence="7 8">GH1-50</strain>
    </source>
</reference>
<proteinExistence type="predicted"/>
<name>A0A7C9J3N3_9RHOB</name>
<sequence>MDGRNGVADLFSDAVDLNGVTIMPGHLDRRAQEAMLDDLRAVAKAAPFRQYETPGGRQMSVRMTAAGARGWVTDRKGYRYAETSFDGSPWPDIPASVLTVWRQVSGVDRDPDSCLVNFYGEGARMGLHQDKDEADLHWPVVSISLGDDALFRVGGVETPTPSKSRWLKSGDVAVIGGAARLAWHGIDRIKFRSSDLLPEGGRVNVTLRMAG</sequence>
<dbReference type="PROSITE" id="PS51471">
    <property type="entry name" value="FE2OG_OXY"/>
    <property type="match status" value="1"/>
</dbReference>
<gene>
    <name evidence="7" type="ORF">GQ651_10640</name>
</gene>
<evidence type="ECO:0000256" key="5">
    <source>
        <dbReference type="PIRSR" id="PIRSR604574-2"/>
    </source>
</evidence>
<keyword evidence="3" id="KW-0560">Oxidoreductase</keyword>
<feature type="binding site" evidence="5">
    <location>
        <position position="128"/>
    </location>
    <ligand>
        <name>Fe cation</name>
        <dbReference type="ChEBI" id="CHEBI:24875"/>
        <note>catalytic</note>
    </ligand>
</feature>
<dbReference type="Proteomes" id="UP000480350">
    <property type="component" value="Unassembled WGS sequence"/>
</dbReference>